<sequence length="94" mass="10308">MTDTSKLRSGLAEALHAAGGPFTNTDPETLADAVRAYLEDVGLFALVRDFVDPDPCEYDHHGYCQAHFWFETDPACPHARAKAMGLEPLGEDDE</sequence>
<protein>
    <submittedName>
        <fullName evidence="1">Uncharacterized protein</fullName>
    </submittedName>
</protein>
<dbReference type="EMBL" id="BAAABY010000070">
    <property type="protein sequence ID" value="GAA0501006.1"/>
    <property type="molecule type" value="Genomic_DNA"/>
</dbReference>
<evidence type="ECO:0000313" key="2">
    <source>
        <dbReference type="Proteomes" id="UP001500909"/>
    </source>
</evidence>
<comment type="caution">
    <text evidence="1">The sequence shown here is derived from an EMBL/GenBank/DDBJ whole genome shotgun (WGS) entry which is preliminary data.</text>
</comment>
<accession>A0ABP3LJ24</accession>
<organism evidence="1 2">
    <name type="scientific">Streptomyces olivaceiscleroticus</name>
    <dbReference type="NCBI Taxonomy" id="68245"/>
    <lineage>
        <taxon>Bacteria</taxon>
        <taxon>Bacillati</taxon>
        <taxon>Actinomycetota</taxon>
        <taxon>Actinomycetes</taxon>
        <taxon>Kitasatosporales</taxon>
        <taxon>Streptomycetaceae</taxon>
        <taxon>Streptomyces</taxon>
    </lineage>
</organism>
<dbReference type="Proteomes" id="UP001500909">
    <property type="component" value="Unassembled WGS sequence"/>
</dbReference>
<gene>
    <name evidence="1" type="ORF">GCM10010361_78160</name>
</gene>
<keyword evidence="2" id="KW-1185">Reference proteome</keyword>
<proteinExistence type="predicted"/>
<name>A0ABP3LJ24_9ACTN</name>
<evidence type="ECO:0000313" key="1">
    <source>
        <dbReference type="EMBL" id="GAA0501006.1"/>
    </source>
</evidence>
<dbReference type="RefSeq" id="WP_346100458.1">
    <property type="nucleotide sequence ID" value="NZ_BAAABY010000070.1"/>
</dbReference>
<reference evidence="2" key="1">
    <citation type="journal article" date="2019" name="Int. J. Syst. Evol. Microbiol.">
        <title>The Global Catalogue of Microorganisms (GCM) 10K type strain sequencing project: providing services to taxonomists for standard genome sequencing and annotation.</title>
        <authorList>
            <consortium name="The Broad Institute Genomics Platform"/>
            <consortium name="The Broad Institute Genome Sequencing Center for Infectious Disease"/>
            <person name="Wu L."/>
            <person name="Ma J."/>
        </authorList>
    </citation>
    <scope>NUCLEOTIDE SEQUENCE [LARGE SCALE GENOMIC DNA]</scope>
    <source>
        <strain evidence="2">JCM 4805</strain>
    </source>
</reference>